<dbReference type="InterPro" id="IPR050600">
    <property type="entry name" value="SETD3_SETD6_MTase"/>
</dbReference>
<dbReference type="InterPro" id="IPR046341">
    <property type="entry name" value="SET_dom_sf"/>
</dbReference>
<dbReference type="Proteomes" id="UP001054902">
    <property type="component" value="Unassembled WGS sequence"/>
</dbReference>
<feature type="compositionally biased region" description="Pro residues" evidence="2">
    <location>
        <begin position="967"/>
        <end position="976"/>
    </location>
</feature>
<feature type="region of interest" description="Disordered" evidence="2">
    <location>
        <begin position="951"/>
        <end position="1182"/>
    </location>
</feature>
<feature type="compositionally biased region" description="Basic and acidic residues" evidence="2">
    <location>
        <begin position="1128"/>
        <end position="1139"/>
    </location>
</feature>
<dbReference type="GO" id="GO:0016279">
    <property type="term" value="F:protein-lysine N-methyltransferase activity"/>
    <property type="evidence" value="ECO:0007669"/>
    <property type="project" value="TreeGrafter"/>
</dbReference>
<dbReference type="SUPFAM" id="SSF54928">
    <property type="entry name" value="RNA-binding domain, RBD"/>
    <property type="match status" value="1"/>
</dbReference>
<dbReference type="SMART" id="SM00360">
    <property type="entry name" value="RRM"/>
    <property type="match status" value="1"/>
</dbReference>
<dbReference type="AlphaFoldDB" id="A0AAD3CJ94"/>
<dbReference type="Pfam" id="PF00076">
    <property type="entry name" value="RRM_1"/>
    <property type="match status" value="1"/>
</dbReference>
<dbReference type="PANTHER" id="PTHR13271:SF151">
    <property type="entry name" value="SET DOMAIN-CONTAINING PROTEIN 4"/>
    <property type="match status" value="1"/>
</dbReference>
<dbReference type="InterPro" id="IPR035979">
    <property type="entry name" value="RBD_domain_sf"/>
</dbReference>
<gene>
    <name evidence="4" type="ORF">CTEN210_02594</name>
</gene>
<accession>A0AAD3CJ94</accession>
<dbReference type="PROSITE" id="PS50102">
    <property type="entry name" value="RRM"/>
    <property type="match status" value="1"/>
</dbReference>
<dbReference type="SUPFAM" id="SSF82199">
    <property type="entry name" value="SET domain"/>
    <property type="match status" value="1"/>
</dbReference>
<comment type="caution">
    <text evidence="4">The sequence shown here is derived from an EMBL/GenBank/DDBJ whole genome shotgun (WGS) entry which is preliminary data.</text>
</comment>
<evidence type="ECO:0000313" key="5">
    <source>
        <dbReference type="Proteomes" id="UP001054902"/>
    </source>
</evidence>
<keyword evidence="1" id="KW-0694">RNA-binding</keyword>
<reference evidence="4 5" key="1">
    <citation type="journal article" date="2021" name="Sci. Rep.">
        <title>The genome of the diatom Chaetoceros tenuissimus carries an ancient integrated fragment of an extant virus.</title>
        <authorList>
            <person name="Hongo Y."/>
            <person name="Kimura K."/>
            <person name="Takaki Y."/>
            <person name="Yoshida Y."/>
            <person name="Baba S."/>
            <person name="Kobayashi G."/>
            <person name="Nagasaki K."/>
            <person name="Hano T."/>
            <person name="Tomaru Y."/>
        </authorList>
    </citation>
    <scope>NUCLEOTIDE SEQUENCE [LARGE SCALE GENOMIC DNA]</scope>
    <source>
        <strain evidence="4 5">NIES-3715</strain>
    </source>
</reference>
<proteinExistence type="predicted"/>
<evidence type="ECO:0000259" key="3">
    <source>
        <dbReference type="PROSITE" id="PS50102"/>
    </source>
</evidence>
<dbReference type="PANTHER" id="PTHR13271">
    <property type="entry name" value="UNCHARACTERIZED PUTATIVE METHYLTRANSFERASE"/>
    <property type="match status" value="1"/>
</dbReference>
<feature type="compositionally biased region" description="Basic and acidic residues" evidence="2">
    <location>
        <begin position="1086"/>
        <end position="1101"/>
    </location>
</feature>
<evidence type="ECO:0000313" key="4">
    <source>
        <dbReference type="EMBL" id="GFH46120.1"/>
    </source>
</evidence>
<keyword evidence="5" id="KW-1185">Reference proteome</keyword>
<dbReference type="InterPro" id="IPR000504">
    <property type="entry name" value="RRM_dom"/>
</dbReference>
<dbReference type="EMBL" id="BLLK01000022">
    <property type="protein sequence ID" value="GFH46120.1"/>
    <property type="molecule type" value="Genomic_DNA"/>
</dbReference>
<dbReference type="GO" id="GO:0003723">
    <property type="term" value="F:RNA binding"/>
    <property type="evidence" value="ECO:0007669"/>
    <property type="project" value="UniProtKB-UniRule"/>
</dbReference>
<feature type="region of interest" description="Disordered" evidence="2">
    <location>
        <begin position="776"/>
        <end position="824"/>
    </location>
</feature>
<feature type="compositionally biased region" description="Basic residues" evidence="2">
    <location>
        <begin position="1021"/>
        <end position="1054"/>
    </location>
</feature>
<dbReference type="Gene3D" id="3.90.1410.10">
    <property type="entry name" value="set domain protein methyltransferase, domain 1"/>
    <property type="match status" value="1"/>
</dbReference>
<feature type="compositionally biased region" description="Basic residues" evidence="2">
    <location>
        <begin position="1140"/>
        <end position="1182"/>
    </location>
</feature>
<dbReference type="CDD" id="cd10527">
    <property type="entry name" value="SET_LSMT"/>
    <property type="match status" value="1"/>
</dbReference>
<name>A0AAD3CJ94_9STRA</name>
<organism evidence="4 5">
    <name type="scientific">Chaetoceros tenuissimus</name>
    <dbReference type="NCBI Taxonomy" id="426638"/>
    <lineage>
        <taxon>Eukaryota</taxon>
        <taxon>Sar</taxon>
        <taxon>Stramenopiles</taxon>
        <taxon>Ochrophyta</taxon>
        <taxon>Bacillariophyta</taxon>
        <taxon>Coscinodiscophyceae</taxon>
        <taxon>Chaetocerotophycidae</taxon>
        <taxon>Chaetocerotales</taxon>
        <taxon>Chaetocerotaceae</taxon>
        <taxon>Chaetoceros</taxon>
    </lineage>
</organism>
<feature type="compositionally biased region" description="Low complexity" evidence="2">
    <location>
        <begin position="997"/>
        <end position="1007"/>
    </location>
</feature>
<sequence>MVSRRSSGNKNSSSEDQQPTTYEKIMGEDVGGGHKALSARLVSFRKWVQNAGCKVHGAVCIVNGEATDGTRNAPVLVLGPPPSSASMNPAKPTNIAEGRCGVVDTDEDRVLYDRTIGCQIRTSREVKEGQVLMTVPRTVMVHPDLIAASDAGRAALACCEPLSEGSNFWDAFAHTASKQEVFLNKVSSAGGTQLLVKILQERKKIETAVNKAKKAFEEGNIHEYKLASKGTITARAVYLLFLLQQRFSDEEEPMVATDYDFNQFSSKDDATKSIERIRLAEGTPTSFGPYARTLPPSIALPMCWKRNELATLASCVTGHALLQEIAAQILTFSSDLIALLDAGLMFRFPNLFSPKILTWDRWLWAASCHMSRVLPSKCYLNRNEDSAENHVVSEGELFYSPPEIWTDLGVMIPLVDMLNHEAQESQIKWESPVGPNNDVNDMEIDDKVDTSVASITIQKRIKKGCQIYTTYDIESNQNLMLQYGFAQMANPADNVPFGWALQDGVGGTSKPEDYESLSKSDFDGIGAIYDTTDTEIVKTWWNEDRLALLENVMKANPSFWTSLRQGKKMVSTAFNDGSFDPALLTALVVATMSKGAVREYKNQTESESEGSAKITIYKQHQNVLREYLLYMFTRKLERMLQNVSSGLKAHFNNVELWTKATEGGLDYGIENETPIDPEQAGTQGWSTFFDQFAYNAAMEVETRYYSLAPDSCVLTLYDGHLRSLQKSIDGVVSDEAFKERIIPILKDLDFAVSDEDHVFQDGDDDEVVVMNGKMDVDQNTTDSGKNESVGESKSNSSNGEKKKKKKERQRERDRMKQGGPPAIKLHIGNLSYQTTQGRLRDYFGMRYGREHIFECHIPTERQSGKSRGFGFVTLSEGVALRILHENFAHEIDGRVVKLAESNTSIQARIGQSGAGRDGPADRCLTCGYSAKYCSCRSPNIPGFPPMMGGPPPGGPMYPTDDIYGPGPGGPDMPPPYDYGRGGMPPPDHRRRSRSWGRGRSYSRSPSPRYRKRGDSRDRYHERRPRRSRSRSFGRNYGRSRSRSRSLERSRRRRSRSYERDSRRSRRSRGSRRSSRYSRSRSRSVSRSRDRDRDRERDRKQSGDGPNVEDSTAKREENRSMSPPQGRGGEGEGSKRESKSSRRRSRSRERNSKSRKRSKGSRRSKDRKRRSRSYSRSRSFSRG</sequence>
<evidence type="ECO:0000256" key="1">
    <source>
        <dbReference type="PROSITE-ProRule" id="PRU00176"/>
    </source>
</evidence>
<dbReference type="InterPro" id="IPR012677">
    <property type="entry name" value="Nucleotide-bd_a/b_plait_sf"/>
</dbReference>
<protein>
    <recommendedName>
        <fullName evidence="3">RRM domain-containing protein</fullName>
    </recommendedName>
</protein>
<feature type="domain" description="RRM" evidence="3">
    <location>
        <begin position="823"/>
        <end position="912"/>
    </location>
</feature>
<evidence type="ECO:0000256" key="2">
    <source>
        <dbReference type="SAM" id="MobiDB-lite"/>
    </source>
</evidence>
<feature type="compositionally biased region" description="Basic residues" evidence="2">
    <location>
        <begin position="1062"/>
        <end position="1085"/>
    </location>
</feature>
<dbReference type="Gene3D" id="3.30.70.330">
    <property type="match status" value="1"/>
</dbReference>